<dbReference type="SUPFAM" id="SSF103473">
    <property type="entry name" value="MFS general substrate transporter"/>
    <property type="match status" value="1"/>
</dbReference>
<dbReference type="PANTHER" id="PTHR21576:SF158">
    <property type="entry name" value="RIBOSOMAL RNA-PROCESSING PROTEIN 12-LIKE CONSERVED DOMAIN-CONTAINING PROTEIN"/>
    <property type="match status" value="1"/>
</dbReference>
<feature type="transmembrane region" description="Helical" evidence="6">
    <location>
        <begin position="413"/>
        <end position="438"/>
    </location>
</feature>
<feature type="transmembrane region" description="Helical" evidence="6">
    <location>
        <begin position="262"/>
        <end position="284"/>
    </location>
</feature>
<reference evidence="7" key="1">
    <citation type="submission" date="2020-07" db="EMBL/GenBank/DDBJ databases">
        <title>Draft Genome Sequence of a Deep-Sea Yeast, Naganishia (Cryptococcus) liquefaciens strain N6.</title>
        <authorList>
            <person name="Han Y.W."/>
            <person name="Kajitani R."/>
            <person name="Morimoto H."/>
            <person name="Parhat M."/>
            <person name="Tsubouchi H."/>
            <person name="Bakenova O."/>
            <person name="Ogata M."/>
            <person name="Argunhan B."/>
            <person name="Aoki R."/>
            <person name="Kajiwara S."/>
            <person name="Itoh T."/>
            <person name="Iwasaki H."/>
        </authorList>
    </citation>
    <scope>NUCLEOTIDE SEQUENCE</scope>
    <source>
        <strain evidence="7">N6</strain>
    </source>
</reference>
<evidence type="ECO:0000256" key="4">
    <source>
        <dbReference type="ARBA" id="ARBA00023136"/>
    </source>
</evidence>
<evidence type="ECO:0000256" key="6">
    <source>
        <dbReference type="SAM" id="Phobius"/>
    </source>
</evidence>
<gene>
    <name evidence="7" type="ORF">NliqN6_5020</name>
</gene>
<dbReference type="OrthoDB" id="410267at2759"/>
<keyword evidence="2 6" id="KW-0812">Transmembrane</keyword>
<dbReference type="AlphaFoldDB" id="A0A8H3TWZ0"/>
<feature type="transmembrane region" description="Helical" evidence="6">
    <location>
        <begin position="114"/>
        <end position="134"/>
    </location>
</feature>
<comment type="subcellular location">
    <subcellularLocation>
        <location evidence="1">Membrane</location>
        <topology evidence="1">Multi-pass membrane protein</topology>
    </subcellularLocation>
</comment>
<comment type="caution">
    <text evidence="7">The sequence shown here is derived from an EMBL/GenBank/DDBJ whole genome shotgun (WGS) entry which is preliminary data.</text>
</comment>
<evidence type="ECO:0000313" key="8">
    <source>
        <dbReference type="Proteomes" id="UP000620104"/>
    </source>
</evidence>
<evidence type="ECO:0000313" key="7">
    <source>
        <dbReference type="EMBL" id="GHJ88618.1"/>
    </source>
</evidence>
<keyword evidence="4 6" id="KW-0472">Membrane</keyword>
<evidence type="ECO:0000256" key="5">
    <source>
        <dbReference type="SAM" id="MobiDB-lite"/>
    </source>
</evidence>
<name>A0A8H3TWZ0_9TREE</name>
<feature type="transmembrane region" description="Helical" evidence="6">
    <location>
        <begin position="585"/>
        <end position="606"/>
    </location>
</feature>
<feature type="transmembrane region" description="Helical" evidence="6">
    <location>
        <begin position="484"/>
        <end position="505"/>
    </location>
</feature>
<feature type="region of interest" description="Disordered" evidence="5">
    <location>
        <begin position="1"/>
        <end position="26"/>
    </location>
</feature>
<dbReference type="Gene3D" id="1.20.1250.20">
    <property type="entry name" value="MFS general substrate transporter like domains"/>
    <property type="match status" value="1"/>
</dbReference>
<protein>
    <recommendedName>
        <fullName evidence="9">MFS general substrate transporter</fullName>
    </recommendedName>
</protein>
<sequence length="659" mass="71747">MTEETASLRSPPKERRRSRSRSIASQNSLVRPALSYAHSSDPLLALDPPKHLAPNQALWRRIFHVRHYPRQLLFPLMCLSICLNAITTNGVYAWPQYGPVVVENLGMTVTQGQTIVLGGICGTYLMAAPVGRLCDLKGPRFASFLSAILSFVGYQGFAYTLSRGSVPFIGSDEYNPELDKQATPIALAIMFFLVGAAAIGSYFSALTTATLNFPKFPTLALSIPLSFLGLSSLFLSSLGRLPWFQEDLSEAGQGKELNPVKFLRFIGTIVPIVNLFAGIFLIVIPPAIPEDLLPQGDVDPEVFEDDERNDALEPPDLSRSFLSYRSAASEDIRHLAERTPLLIGGPEALYAAVREEEQPMLSRTQSKASSRRPPREAILSGMEESNALERQTAEVLPEHVHWTANTILKDKGLWGFGIVLVLAIGPAEMTLTSIGSILESLLASPTHPSHIIADFLLAQGSNPARLISTATSKSNALALRSKHIIFLSISSTLARLLVGAVADYLSPVVETQAETRRRGLSAKRSTLTVLCMAIETAVYVYTAAFLETEKGLWVLSAGMGAMYGAIFTLTPAITSKHFGPAHFGLSWGMLSYFSAFGSVVYSYYLFAYVAEYQAERQANGGDATSCVGPACFQLTYWVCAASSAVALVEMLILGYRWKL</sequence>
<dbReference type="InterPro" id="IPR036259">
    <property type="entry name" value="MFS_trans_sf"/>
</dbReference>
<feature type="transmembrane region" description="Helical" evidence="6">
    <location>
        <begin position="634"/>
        <end position="655"/>
    </location>
</feature>
<feature type="transmembrane region" description="Helical" evidence="6">
    <location>
        <begin position="72"/>
        <end position="94"/>
    </location>
</feature>
<organism evidence="7 8">
    <name type="scientific">Naganishia liquefaciens</name>
    <dbReference type="NCBI Taxonomy" id="104408"/>
    <lineage>
        <taxon>Eukaryota</taxon>
        <taxon>Fungi</taxon>
        <taxon>Dikarya</taxon>
        <taxon>Basidiomycota</taxon>
        <taxon>Agaricomycotina</taxon>
        <taxon>Tremellomycetes</taxon>
        <taxon>Filobasidiales</taxon>
        <taxon>Filobasidiaceae</taxon>
        <taxon>Naganishia</taxon>
    </lineage>
</organism>
<feature type="transmembrane region" description="Helical" evidence="6">
    <location>
        <begin position="141"/>
        <end position="162"/>
    </location>
</feature>
<accession>A0A8H3TWZ0</accession>
<evidence type="ECO:0000256" key="1">
    <source>
        <dbReference type="ARBA" id="ARBA00004141"/>
    </source>
</evidence>
<evidence type="ECO:0000256" key="3">
    <source>
        <dbReference type="ARBA" id="ARBA00022989"/>
    </source>
</evidence>
<feature type="transmembrane region" description="Helical" evidence="6">
    <location>
        <begin position="526"/>
        <end position="546"/>
    </location>
</feature>
<evidence type="ECO:0008006" key="9">
    <source>
        <dbReference type="Google" id="ProtNLM"/>
    </source>
</evidence>
<dbReference type="EMBL" id="BLZA01000030">
    <property type="protein sequence ID" value="GHJ88618.1"/>
    <property type="molecule type" value="Genomic_DNA"/>
</dbReference>
<proteinExistence type="predicted"/>
<feature type="transmembrane region" description="Helical" evidence="6">
    <location>
        <begin position="182"/>
        <end position="206"/>
    </location>
</feature>
<evidence type="ECO:0000256" key="2">
    <source>
        <dbReference type="ARBA" id="ARBA00022692"/>
    </source>
</evidence>
<dbReference type="Proteomes" id="UP000620104">
    <property type="component" value="Unassembled WGS sequence"/>
</dbReference>
<feature type="transmembrane region" description="Helical" evidence="6">
    <location>
        <begin position="552"/>
        <end position="573"/>
    </location>
</feature>
<keyword evidence="3 6" id="KW-1133">Transmembrane helix</keyword>
<keyword evidence="8" id="KW-1185">Reference proteome</keyword>
<dbReference type="PANTHER" id="PTHR21576">
    <property type="entry name" value="UNCHARACTERIZED NODULIN-LIKE PROTEIN"/>
    <property type="match status" value="1"/>
</dbReference>
<feature type="transmembrane region" description="Helical" evidence="6">
    <location>
        <begin position="218"/>
        <end position="242"/>
    </location>
</feature>
<feature type="region of interest" description="Disordered" evidence="5">
    <location>
        <begin position="360"/>
        <end position="384"/>
    </location>
</feature>
<dbReference type="GO" id="GO:0000329">
    <property type="term" value="C:fungal-type vacuole membrane"/>
    <property type="evidence" value="ECO:0007669"/>
    <property type="project" value="TreeGrafter"/>
</dbReference>